<protein>
    <recommendedName>
        <fullName evidence="3">DUF2690 domain-containing protein</fullName>
    </recommendedName>
</protein>
<gene>
    <name evidence="1" type="ORF">AQI95_06185</name>
</gene>
<dbReference type="Proteomes" id="UP000053127">
    <property type="component" value="Unassembled WGS sequence"/>
</dbReference>
<sequence length="136" mass="15357">MGFTGPADAADRKWDGKDPVYSGCMSTGRVVHKKTDTYYSSRYHLHVSVTASLWYSTGCRTVWAMVDANVPTDKWTGMGCNIWRNSDMKHYTCNRKTGTREMLSPMLNDKNTTGFATAWSYVGDDPHEMFARTGSY</sequence>
<evidence type="ECO:0000313" key="1">
    <source>
        <dbReference type="EMBL" id="KUN09393.1"/>
    </source>
</evidence>
<organism evidence="1 2">
    <name type="scientific">Streptomyces yokosukanensis</name>
    <dbReference type="NCBI Taxonomy" id="67386"/>
    <lineage>
        <taxon>Bacteria</taxon>
        <taxon>Bacillati</taxon>
        <taxon>Actinomycetota</taxon>
        <taxon>Actinomycetes</taxon>
        <taxon>Kitasatosporales</taxon>
        <taxon>Streptomycetaceae</taxon>
        <taxon>Streptomyces</taxon>
    </lineage>
</organism>
<dbReference type="InterPro" id="IPR021224">
    <property type="entry name" value="DUF2690"/>
</dbReference>
<dbReference type="Pfam" id="PF10901">
    <property type="entry name" value="DUF2690"/>
    <property type="match status" value="1"/>
</dbReference>
<keyword evidence="2" id="KW-1185">Reference proteome</keyword>
<name>A0A101PDA0_9ACTN</name>
<dbReference type="AlphaFoldDB" id="A0A101PDA0"/>
<evidence type="ECO:0000313" key="2">
    <source>
        <dbReference type="Proteomes" id="UP000053127"/>
    </source>
</evidence>
<accession>A0A101PDA0</accession>
<evidence type="ECO:0008006" key="3">
    <source>
        <dbReference type="Google" id="ProtNLM"/>
    </source>
</evidence>
<reference evidence="1 2" key="1">
    <citation type="submission" date="2015-10" db="EMBL/GenBank/DDBJ databases">
        <title>Draft genome sequence of Streptomyces yokosukanensis DSM 40224, type strain for the species Streptomyces yokosukanensis.</title>
        <authorList>
            <person name="Ruckert C."/>
            <person name="Winkler A."/>
            <person name="Kalinowski J."/>
            <person name="Kampfer P."/>
            <person name="Glaeser S."/>
        </authorList>
    </citation>
    <scope>NUCLEOTIDE SEQUENCE [LARGE SCALE GENOMIC DNA]</scope>
    <source>
        <strain evidence="1 2">DSM 40224</strain>
    </source>
</reference>
<dbReference type="EMBL" id="LMWN01000006">
    <property type="protein sequence ID" value="KUN09393.1"/>
    <property type="molecule type" value="Genomic_DNA"/>
</dbReference>
<comment type="caution">
    <text evidence="1">The sequence shown here is derived from an EMBL/GenBank/DDBJ whole genome shotgun (WGS) entry which is preliminary data.</text>
</comment>
<proteinExistence type="predicted"/>